<keyword evidence="2" id="KW-0812">Transmembrane</keyword>
<evidence type="ECO:0000313" key="5">
    <source>
        <dbReference type="Proteomes" id="UP001597102"/>
    </source>
</evidence>
<dbReference type="RefSeq" id="WP_379087931.1">
    <property type="nucleotide sequence ID" value="NZ_JBHTJO010000001.1"/>
</dbReference>
<dbReference type="Pfam" id="PF09976">
    <property type="entry name" value="TPR_21"/>
    <property type="match status" value="1"/>
</dbReference>
<feature type="compositionally biased region" description="Low complexity" evidence="1">
    <location>
        <begin position="307"/>
        <end position="327"/>
    </location>
</feature>
<proteinExistence type="predicted"/>
<feature type="compositionally biased region" description="Acidic residues" evidence="1">
    <location>
        <begin position="328"/>
        <end position="347"/>
    </location>
</feature>
<accession>A0ABW3J8X8</accession>
<dbReference type="SUPFAM" id="SSF48452">
    <property type="entry name" value="TPR-like"/>
    <property type="match status" value="1"/>
</dbReference>
<evidence type="ECO:0000256" key="1">
    <source>
        <dbReference type="SAM" id="MobiDB-lite"/>
    </source>
</evidence>
<feature type="region of interest" description="Disordered" evidence="1">
    <location>
        <begin position="220"/>
        <end position="353"/>
    </location>
</feature>
<evidence type="ECO:0000313" key="4">
    <source>
        <dbReference type="EMBL" id="MFD0986918.1"/>
    </source>
</evidence>
<evidence type="ECO:0000259" key="3">
    <source>
        <dbReference type="Pfam" id="PF09976"/>
    </source>
</evidence>
<feature type="transmembrane region" description="Helical" evidence="2">
    <location>
        <begin position="26"/>
        <end position="44"/>
    </location>
</feature>
<gene>
    <name evidence="4" type="ORF">ACFQ2F_07375</name>
</gene>
<protein>
    <submittedName>
        <fullName evidence="4">Tetratricopeptide repeat protein</fullName>
    </submittedName>
</protein>
<comment type="caution">
    <text evidence="4">The sequence shown here is derived from an EMBL/GenBank/DDBJ whole genome shotgun (WGS) entry which is preliminary data.</text>
</comment>
<reference evidence="5" key="1">
    <citation type="journal article" date="2019" name="Int. J. Syst. Evol. Microbiol.">
        <title>The Global Catalogue of Microorganisms (GCM) 10K type strain sequencing project: providing services to taxonomists for standard genome sequencing and annotation.</title>
        <authorList>
            <consortium name="The Broad Institute Genomics Platform"/>
            <consortium name="The Broad Institute Genome Sequencing Center for Infectious Disease"/>
            <person name="Wu L."/>
            <person name="Ma J."/>
        </authorList>
    </citation>
    <scope>NUCLEOTIDE SEQUENCE [LARGE SCALE GENOMIC DNA]</scope>
    <source>
        <strain evidence="5">CCUG 61697</strain>
    </source>
</reference>
<sequence>MSDGDLFREVDQAIRHERYRLLWDRYGFYILGAAALIVLVVAGYRGWVYWQEKQAQETGAEFVSAMELVQAENTEKAEEAFQDLAEKAPQGYETLSRFQVAAAEANLGNTKEAIAKYDAIAQDGSVDSILRGNAVIQAATLRLPDADYAEMERRLEPLIEENSPWRYSARDLLGLSAYRTGDMETAQEHFNTLLADSGTPANLRERTTVMLAVISGAMSSGEAPGGTEAAPDAGDAPAEGASAPAETSPAETAPSASETAPAEETPSAEAPDAETPAADDAAAPAETAPPANDAPAMHDSTPEQGTAPAEESSPAQDSSSEAGSSDEGASEPDDTGSADDTSSEEETPPAGSN</sequence>
<dbReference type="EMBL" id="JBHTJO010000001">
    <property type="protein sequence ID" value="MFD0986918.1"/>
    <property type="molecule type" value="Genomic_DNA"/>
</dbReference>
<evidence type="ECO:0000256" key="2">
    <source>
        <dbReference type="SAM" id="Phobius"/>
    </source>
</evidence>
<feature type="compositionally biased region" description="Low complexity" evidence="1">
    <location>
        <begin position="220"/>
        <end position="295"/>
    </location>
</feature>
<feature type="domain" description="Ancillary SecYEG translocon subunit/Cell division coordinator CpoB TPR" evidence="3">
    <location>
        <begin position="23"/>
        <end position="198"/>
    </location>
</feature>
<dbReference type="Gene3D" id="1.25.40.10">
    <property type="entry name" value="Tetratricopeptide repeat domain"/>
    <property type="match status" value="1"/>
</dbReference>
<dbReference type="InterPro" id="IPR011990">
    <property type="entry name" value="TPR-like_helical_dom_sf"/>
</dbReference>
<keyword evidence="5" id="KW-1185">Reference proteome</keyword>
<organism evidence="4 5">
    <name type="scientific">Methyloligella solikamskensis</name>
    <dbReference type="NCBI Taxonomy" id="1177756"/>
    <lineage>
        <taxon>Bacteria</taxon>
        <taxon>Pseudomonadati</taxon>
        <taxon>Pseudomonadota</taxon>
        <taxon>Alphaproteobacteria</taxon>
        <taxon>Hyphomicrobiales</taxon>
        <taxon>Hyphomicrobiaceae</taxon>
        <taxon>Methyloligella</taxon>
    </lineage>
</organism>
<name>A0ABW3J8X8_9HYPH</name>
<keyword evidence="2" id="KW-1133">Transmembrane helix</keyword>
<keyword evidence="2" id="KW-0472">Membrane</keyword>
<dbReference type="InterPro" id="IPR018704">
    <property type="entry name" value="SecYEG/CpoB_TPR"/>
</dbReference>
<dbReference type="Proteomes" id="UP001597102">
    <property type="component" value="Unassembled WGS sequence"/>
</dbReference>